<evidence type="ECO:0000313" key="2">
    <source>
        <dbReference type="EMBL" id="KLU83086.1"/>
    </source>
</evidence>
<organism evidence="3 4">
    <name type="scientific">Magnaporthiopsis poae (strain ATCC 64411 / 73-15)</name>
    <name type="common">Kentucky bluegrass fungus</name>
    <name type="synonym">Magnaporthe poae</name>
    <dbReference type="NCBI Taxonomy" id="644358"/>
    <lineage>
        <taxon>Eukaryota</taxon>
        <taxon>Fungi</taxon>
        <taxon>Dikarya</taxon>
        <taxon>Ascomycota</taxon>
        <taxon>Pezizomycotina</taxon>
        <taxon>Sordariomycetes</taxon>
        <taxon>Sordariomycetidae</taxon>
        <taxon>Magnaporthales</taxon>
        <taxon>Magnaporthaceae</taxon>
        <taxon>Magnaporthiopsis</taxon>
    </lineage>
</organism>
<evidence type="ECO:0000313" key="4">
    <source>
        <dbReference type="Proteomes" id="UP000011715"/>
    </source>
</evidence>
<reference evidence="2" key="3">
    <citation type="submission" date="2011-03" db="EMBL/GenBank/DDBJ databases">
        <title>Annotation of Magnaporthe poae ATCC 64411.</title>
        <authorList>
            <person name="Ma L.-J."/>
            <person name="Dead R."/>
            <person name="Young S.K."/>
            <person name="Zeng Q."/>
            <person name="Gargeya S."/>
            <person name="Fitzgerald M."/>
            <person name="Haas B."/>
            <person name="Abouelleil A."/>
            <person name="Alvarado L."/>
            <person name="Arachchi H.M."/>
            <person name="Berlin A."/>
            <person name="Brown A."/>
            <person name="Chapman S.B."/>
            <person name="Chen Z."/>
            <person name="Dunbar C."/>
            <person name="Freedman E."/>
            <person name="Gearin G."/>
            <person name="Gellesch M."/>
            <person name="Goldberg J."/>
            <person name="Griggs A."/>
            <person name="Gujja S."/>
            <person name="Heiman D."/>
            <person name="Howarth C."/>
            <person name="Larson L."/>
            <person name="Lui A."/>
            <person name="MacDonald P.J.P."/>
            <person name="Mehta T."/>
            <person name="Montmayeur A."/>
            <person name="Murphy C."/>
            <person name="Neiman D."/>
            <person name="Pearson M."/>
            <person name="Priest M."/>
            <person name="Roberts A."/>
            <person name="Saif S."/>
            <person name="Shea T."/>
            <person name="Shenoy N."/>
            <person name="Sisk P."/>
            <person name="Stolte C."/>
            <person name="Sykes S."/>
            <person name="Yandava C."/>
            <person name="Wortman J."/>
            <person name="Nusbaum C."/>
            <person name="Birren B."/>
        </authorList>
    </citation>
    <scope>NUCLEOTIDE SEQUENCE</scope>
    <source>
        <strain evidence="2">ATCC 64411</strain>
    </source>
</reference>
<proteinExistence type="predicted"/>
<reference evidence="4" key="2">
    <citation type="submission" date="2010-05" db="EMBL/GenBank/DDBJ databases">
        <title>The genome sequence of Magnaporthe poae strain ATCC 64411.</title>
        <authorList>
            <person name="Ma L.-J."/>
            <person name="Dead R."/>
            <person name="Young S."/>
            <person name="Zeng Q."/>
            <person name="Koehrsen M."/>
            <person name="Alvarado L."/>
            <person name="Berlin A."/>
            <person name="Chapman S.B."/>
            <person name="Chen Z."/>
            <person name="Freedman E."/>
            <person name="Gellesch M."/>
            <person name="Goldberg J."/>
            <person name="Griggs A."/>
            <person name="Gujja S."/>
            <person name="Heilman E.R."/>
            <person name="Heiman D."/>
            <person name="Hepburn T."/>
            <person name="Howarth C."/>
            <person name="Jen D."/>
            <person name="Larson L."/>
            <person name="Mehta T."/>
            <person name="Neiman D."/>
            <person name="Pearson M."/>
            <person name="Roberts A."/>
            <person name="Saif S."/>
            <person name="Shea T."/>
            <person name="Shenoy N."/>
            <person name="Sisk P."/>
            <person name="Stolte C."/>
            <person name="Sykes S."/>
            <person name="Walk T."/>
            <person name="White J."/>
            <person name="Yandava C."/>
            <person name="Haas B."/>
            <person name="Nusbaum C."/>
            <person name="Birren B."/>
        </authorList>
    </citation>
    <scope>NUCLEOTIDE SEQUENCE [LARGE SCALE GENOMIC DNA]</scope>
    <source>
        <strain evidence="4">ATCC 64411 / 73-15</strain>
    </source>
</reference>
<sequence>MLLEIATHTKFEALCRKARGGDGSSDGRQPATASSDADGNLVKEVLQRLESQDQSLHVPTHMRQAIHACLRLGSDQPLVEDGLDEDELDEDGPLRHNVLASVVAPLAAALEEEQASQGQATDRAKYETCHSALPLLYALPA</sequence>
<evidence type="ECO:0000313" key="3">
    <source>
        <dbReference type="EnsemblFungi" id="MAPG_02153T0"/>
    </source>
</evidence>
<dbReference type="Proteomes" id="UP000011715">
    <property type="component" value="Unassembled WGS sequence"/>
</dbReference>
<dbReference type="EMBL" id="ADBL01000544">
    <property type="status" value="NOT_ANNOTATED_CDS"/>
    <property type="molecule type" value="Genomic_DNA"/>
</dbReference>
<dbReference type="EMBL" id="GL876967">
    <property type="protein sequence ID" value="KLU83086.1"/>
    <property type="molecule type" value="Genomic_DNA"/>
</dbReference>
<dbReference type="VEuPathDB" id="FungiDB:MAPG_02153"/>
<keyword evidence="4" id="KW-1185">Reference proteome</keyword>
<reference evidence="2" key="1">
    <citation type="submission" date="2010-05" db="EMBL/GenBank/DDBJ databases">
        <title>The Genome Sequence of Magnaporthe poae strain ATCC 64411.</title>
        <authorList>
            <consortium name="The Broad Institute Genome Sequencing Platform"/>
            <consortium name="Broad Institute Genome Sequencing Center for Infectious Disease"/>
            <person name="Ma L.-J."/>
            <person name="Dead R."/>
            <person name="Young S."/>
            <person name="Zeng Q."/>
            <person name="Koehrsen M."/>
            <person name="Alvarado L."/>
            <person name="Berlin A."/>
            <person name="Chapman S.B."/>
            <person name="Chen Z."/>
            <person name="Freedman E."/>
            <person name="Gellesch M."/>
            <person name="Goldberg J."/>
            <person name="Griggs A."/>
            <person name="Gujja S."/>
            <person name="Heilman E.R."/>
            <person name="Heiman D."/>
            <person name="Hepburn T."/>
            <person name="Howarth C."/>
            <person name="Jen D."/>
            <person name="Larson L."/>
            <person name="Mehta T."/>
            <person name="Neiman D."/>
            <person name="Pearson M."/>
            <person name="Roberts A."/>
            <person name="Saif S."/>
            <person name="Shea T."/>
            <person name="Shenoy N."/>
            <person name="Sisk P."/>
            <person name="Stolte C."/>
            <person name="Sykes S."/>
            <person name="Walk T."/>
            <person name="White J."/>
            <person name="Yandava C."/>
            <person name="Haas B."/>
            <person name="Nusbaum C."/>
            <person name="Birren B."/>
        </authorList>
    </citation>
    <scope>NUCLEOTIDE SEQUENCE</scope>
    <source>
        <strain evidence="2">ATCC 64411</strain>
    </source>
</reference>
<reference evidence="3" key="4">
    <citation type="journal article" date="2015" name="G3 (Bethesda)">
        <title>Genome sequences of three phytopathogenic species of the Magnaporthaceae family of fungi.</title>
        <authorList>
            <person name="Okagaki L.H."/>
            <person name="Nunes C.C."/>
            <person name="Sailsbery J."/>
            <person name="Clay B."/>
            <person name="Brown D."/>
            <person name="John T."/>
            <person name="Oh Y."/>
            <person name="Young N."/>
            <person name="Fitzgerald M."/>
            <person name="Haas B.J."/>
            <person name="Zeng Q."/>
            <person name="Young S."/>
            <person name="Adiconis X."/>
            <person name="Fan L."/>
            <person name="Levin J.Z."/>
            <person name="Mitchell T.K."/>
            <person name="Okubara P.A."/>
            <person name="Farman M.L."/>
            <person name="Kohn L.M."/>
            <person name="Birren B."/>
            <person name="Ma L.-J."/>
            <person name="Dean R.A."/>
        </authorList>
    </citation>
    <scope>NUCLEOTIDE SEQUENCE</scope>
    <source>
        <strain evidence="3">ATCC 64411 / 73-15</strain>
    </source>
</reference>
<name>A0A0C4DQK9_MAGP6</name>
<dbReference type="EnsemblFungi" id="MAPG_02153T0">
    <property type="protein sequence ID" value="MAPG_02153T0"/>
    <property type="gene ID" value="MAPG_02153"/>
</dbReference>
<gene>
    <name evidence="2" type="ORF">MAPG_02153</name>
</gene>
<accession>A0A0C4DQK9</accession>
<evidence type="ECO:0000256" key="1">
    <source>
        <dbReference type="SAM" id="MobiDB-lite"/>
    </source>
</evidence>
<reference evidence="3" key="5">
    <citation type="submission" date="2015-06" db="UniProtKB">
        <authorList>
            <consortium name="EnsemblFungi"/>
        </authorList>
    </citation>
    <scope>IDENTIFICATION</scope>
    <source>
        <strain evidence="3">ATCC 64411</strain>
    </source>
</reference>
<dbReference type="AlphaFoldDB" id="A0A0C4DQK9"/>
<feature type="region of interest" description="Disordered" evidence="1">
    <location>
        <begin position="18"/>
        <end position="39"/>
    </location>
</feature>
<protein>
    <submittedName>
        <fullName evidence="2 3">Uncharacterized protein</fullName>
    </submittedName>
</protein>